<dbReference type="OrthoDB" id="1915063at2759"/>
<sequence>MRRAHCRCFTLQLWQRAFTSQPSVSDDHSKFLKLVNLCAERKLLHEATSVYSSIQAQGILLDGFFGASVVRMFIKCRSIHDASRVFEQMLDRSMVLWTSMVTAFVDDEDVDRAWLFFFRMQLEGVLPDRVTFISILNACESLAQGELVHRLIIDKNLESDVVIGNALMKMLAKCYDLDGAARFFQRMPRRDVISWTGMVTAYARNGHIAEAFGYYLRMLLEGVVPNNITFLAVLAACSSARDAELVYGNVVEAEWESDTMVANASINMFSKCGCLDRARDVFHRMKRWDVKSWNAMVAALAQHGFSSEALELFRRMPSEVAVDKTTLVIALSTCAAPESLEDGKSIHSRVARLGLETDVVAGTALVTMYSRCGDLGEARRVFDGILGKNVVSWNNMIAAYGRDESLHSRALEIFRLMLLDGVRPTRTTALNVVSAVECQSVGKQLHGWIVDTGLYSDSFIGSALVNMYERTGSLGDARRVFEKIIERDVFAWNAIVGVCVGHGQPREALEWFSRMLLEGASGNRATFLLALSAVSPDRVCYGRRLHGLIAESGLEADNNVANALISMYARCKSLEDARNTFDRLEDKSIVSWTSVIAACVDLGSCQEAIDLFQRMELEPDRVTFTTVLEACTIVSAHREGKLVHSRARELGLESNVFVATALIHMHSKFGNLGEARRIFEAVEAPTLACWNAMLGGYAQTGHSQSVIDFFHAMQQRGVAPDHITFLAVVSACSHAGLVEKGARTFASMGTDYGVGHGLEDYGCLIDLLARAGQLEEAYDFLQGMPCGPSDVTWKTLLAACKIQGDVRRGSAAARSVIEREPYGAAAFVELSNMSSIAGEEEEEEEEGLF</sequence>
<dbReference type="Pfam" id="PF13041">
    <property type="entry name" value="PPR_2"/>
    <property type="match status" value="1"/>
</dbReference>
<feature type="repeat" description="PPR" evidence="2">
    <location>
        <begin position="93"/>
        <end position="127"/>
    </location>
</feature>
<dbReference type="AlphaFoldDB" id="D8RE15"/>
<dbReference type="Proteomes" id="UP000001514">
    <property type="component" value="Unassembled WGS sequence"/>
</dbReference>
<dbReference type="PANTHER" id="PTHR24015:SF548">
    <property type="entry name" value="OS08G0340900 PROTEIN"/>
    <property type="match status" value="1"/>
</dbReference>
<feature type="repeat" description="PPR" evidence="2">
    <location>
        <begin position="488"/>
        <end position="522"/>
    </location>
</feature>
<evidence type="ECO:0000256" key="2">
    <source>
        <dbReference type="PROSITE-ProRule" id="PRU00708"/>
    </source>
</evidence>
<dbReference type="FunFam" id="1.25.40.10:FF:000285">
    <property type="entry name" value="Pentatricopeptide repeat-containing protein, chloroplastic"/>
    <property type="match status" value="1"/>
</dbReference>
<evidence type="ECO:0000313" key="4">
    <source>
        <dbReference type="Proteomes" id="UP000001514"/>
    </source>
</evidence>
<dbReference type="NCBIfam" id="TIGR00756">
    <property type="entry name" value="PPR"/>
    <property type="match status" value="7"/>
</dbReference>
<dbReference type="PROSITE" id="PS51375">
    <property type="entry name" value="PPR"/>
    <property type="match status" value="7"/>
</dbReference>
<dbReference type="PANTHER" id="PTHR24015">
    <property type="entry name" value="OS07G0578800 PROTEIN-RELATED"/>
    <property type="match status" value="1"/>
</dbReference>
<keyword evidence="1" id="KW-0677">Repeat</keyword>
<dbReference type="Gramene" id="EFJ29356">
    <property type="protein sequence ID" value="EFJ29356"/>
    <property type="gene ID" value="SELMODRAFT_92008"/>
</dbReference>
<dbReference type="InterPro" id="IPR046960">
    <property type="entry name" value="PPR_At4g14850-like_plant"/>
</dbReference>
<reference evidence="3 4" key="1">
    <citation type="journal article" date="2011" name="Science">
        <title>The Selaginella genome identifies genetic changes associated with the evolution of vascular plants.</title>
        <authorList>
            <person name="Banks J.A."/>
            <person name="Nishiyama T."/>
            <person name="Hasebe M."/>
            <person name="Bowman J.L."/>
            <person name="Gribskov M."/>
            <person name="dePamphilis C."/>
            <person name="Albert V.A."/>
            <person name="Aono N."/>
            <person name="Aoyama T."/>
            <person name="Ambrose B.A."/>
            <person name="Ashton N.W."/>
            <person name="Axtell M.J."/>
            <person name="Barker E."/>
            <person name="Barker M.S."/>
            <person name="Bennetzen J.L."/>
            <person name="Bonawitz N.D."/>
            <person name="Chapple C."/>
            <person name="Cheng C."/>
            <person name="Correa L.G."/>
            <person name="Dacre M."/>
            <person name="DeBarry J."/>
            <person name="Dreyer I."/>
            <person name="Elias M."/>
            <person name="Engstrom E.M."/>
            <person name="Estelle M."/>
            <person name="Feng L."/>
            <person name="Finet C."/>
            <person name="Floyd S.K."/>
            <person name="Frommer W.B."/>
            <person name="Fujita T."/>
            <person name="Gramzow L."/>
            <person name="Gutensohn M."/>
            <person name="Harholt J."/>
            <person name="Hattori M."/>
            <person name="Heyl A."/>
            <person name="Hirai T."/>
            <person name="Hiwatashi Y."/>
            <person name="Ishikawa M."/>
            <person name="Iwata M."/>
            <person name="Karol K.G."/>
            <person name="Koehler B."/>
            <person name="Kolukisaoglu U."/>
            <person name="Kubo M."/>
            <person name="Kurata T."/>
            <person name="Lalonde S."/>
            <person name="Li K."/>
            <person name="Li Y."/>
            <person name="Litt A."/>
            <person name="Lyons E."/>
            <person name="Manning G."/>
            <person name="Maruyama T."/>
            <person name="Michael T.P."/>
            <person name="Mikami K."/>
            <person name="Miyazaki S."/>
            <person name="Morinaga S."/>
            <person name="Murata T."/>
            <person name="Mueller-Roeber B."/>
            <person name="Nelson D.R."/>
            <person name="Obara M."/>
            <person name="Oguri Y."/>
            <person name="Olmstead R.G."/>
            <person name="Onodera N."/>
            <person name="Petersen B.L."/>
            <person name="Pils B."/>
            <person name="Prigge M."/>
            <person name="Rensing S.A."/>
            <person name="Riano-Pachon D.M."/>
            <person name="Roberts A.W."/>
            <person name="Sato Y."/>
            <person name="Scheller H.V."/>
            <person name="Schulz B."/>
            <person name="Schulz C."/>
            <person name="Shakirov E.V."/>
            <person name="Shibagaki N."/>
            <person name="Shinohara N."/>
            <person name="Shippen D.E."/>
            <person name="Soerensen I."/>
            <person name="Sotooka R."/>
            <person name="Sugimoto N."/>
            <person name="Sugita M."/>
            <person name="Sumikawa N."/>
            <person name="Tanurdzic M."/>
            <person name="Theissen G."/>
            <person name="Ulvskov P."/>
            <person name="Wakazuki S."/>
            <person name="Weng J.K."/>
            <person name="Willats W.W."/>
            <person name="Wipf D."/>
            <person name="Wolf P.G."/>
            <person name="Yang L."/>
            <person name="Zimmer A.D."/>
            <person name="Zhu Q."/>
            <person name="Mitros T."/>
            <person name="Hellsten U."/>
            <person name="Loque D."/>
            <person name="Otillar R."/>
            <person name="Salamov A."/>
            <person name="Schmutz J."/>
            <person name="Shapiro H."/>
            <person name="Lindquist E."/>
            <person name="Lucas S."/>
            <person name="Rokhsar D."/>
            <person name="Grigoriev I.V."/>
        </authorList>
    </citation>
    <scope>NUCLEOTIDE SEQUENCE [LARGE SCALE GENOMIC DNA]</scope>
</reference>
<feature type="repeat" description="PPR" evidence="2">
    <location>
        <begin position="191"/>
        <end position="225"/>
    </location>
</feature>
<dbReference type="GO" id="GO:0003723">
    <property type="term" value="F:RNA binding"/>
    <property type="evidence" value="ECO:0007669"/>
    <property type="project" value="InterPro"/>
</dbReference>
<dbReference type="InterPro" id="IPR011990">
    <property type="entry name" value="TPR-like_helical_dom_sf"/>
</dbReference>
<dbReference type="Gene3D" id="1.25.40.10">
    <property type="entry name" value="Tetratricopeptide repeat domain"/>
    <property type="match status" value="8"/>
</dbReference>
<protein>
    <recommendedName>
        <fullName evidence="5">Pentacotripeptide-repeat region of PRORP domain-containing protein</fullName>
    </recommendedName>
</protein>
<dbReference type="InParanoid" id="D8RE15"/>
<evidence type="ECO:0008006" key="5">
    <source>
        <dbReference type="Google" id="ProtNLM"/>
    </source>
</evidence>
<dbReference type="eggNOG" id="KOG4197">
    <property type="taxonomic scope" value="Eukaryota"/>
</dbReference>
<feature type="repeat" description="PPR" evidence="2">
    <location>
        <begin position="389"/>
        <end position="424"/>
    </location>
</feature>
<dbReference type="FunFam" id="1.25.40.10:FF:000031">
    <property type="entry name" value="Pentatricopeptide repeat-containing protein mitochondrial"/>
    <property type="match status" value="1"/>
</dbReference>
<evidence type="ECO:0000256" key="1">
    <source>
        <dbReference type="ARBA" id="ARBA00022737"/>
    </source>
</evidence>
<organism evidence="4">
    <name type="scientific">Selaginella moellendorffii</name>
    <name type="common">Spikemoss</name>
    <dbReference type="NCBI Taxonomy" id="88036"/>
    <lineage>
        <taxon>Eukaryota</taxon>
        <taxon>Viridiplantae</taxon>
        <taxon>Streptophyta</taxon>
        <taxon>Embryophyta</taxon>
        <taxon>Tracheophyta</taxon>
        <taxon>Lycopodiopsida</taxon>
        <taxon>Selaginellales</taxon>
        <taxon>Selaginellaceae</taxon>
        <taxon>Selaginella</taxon>
    </lineage>
</organism>
<dbReference type="GO" id="GO:0009451">
    <property type="term" value="P:RNA modification"/>
    <property type="evidence" value="ECO:0007669"/>
    <property type="project" value="InterPro"/>
</dbReference>
<feature type="repeat" description="PPR" evidence="2">
    <location>
        <begin position="686"/>
        <end position="720"/>
    </location>
</feature>
<gene>
    <name evidence="3" type="ORF">SELMODRAFT_92008</name>
</gene>
<feature type="repeat" description="PPR" evidence="2">
    <location>
        <begin position="289"/>
        <end position="319"/>
    </location>
</feature>
<dbReference type="FunFam" id="1.25.40.10:FF:000090">
    <property type="entry name" value="Pentatricopeptide repeat-containing protein, chloroplastic"/>
    <property type="match status" value="1"/>
</dbReference>
<name>D8RE15_SELML</name>
<dbReference type="Pfam" id="PF01535">
    <property type="entry name" value="PPR"/>
    <property type="match status" value="12"/>
</dbReference>
<dbReference type="FunFam" id="1.25.40.10:FF:000396">
    <property type="entry name" value="Pentatricopeptide repeat-containing protein At2g36730"/>
    <property type="match status" value="1"/>
</dbReference>
<proteinExistence type="predicted"/>
<dbReference type="InterPro" id="IPR002885">
    <property type="entry name" value="PPR_rpt"/>
</dbReference>
<accession>D8RE15</accession>
<keyword evidence="4" id="KW-1185">Reference proteome</keyword>
<feature type="repeat" description="PPR" evidence="2">
    <location>
        <begin position="557"/>
        <end position="591"/>
    </location>
</feature>
<dbReference type="EMBL" id="GL377577">
    <property type="protein sequence ID" value="EFJ29356.1"/>
    <property type="molecule type" value="Genomic_DNA"/>
</dbReference>
<dbReference type="KEGG" id="smo:SELMODRAFT_92008"/>
<dbReference type="FunCoup" id="D8RE15">
    <property type="interactions" value="228"/>
</dbReference>
<evidence type="ECO:0000313" key="3">
    <source>
        <dbReference type="EMBL" id="EFJ29356.1"/>
    </source>
</evidence>
<dbReference type="HOGENOM" id="CLU_002706_15_6_1"/>